<gene>
    <name evidence="9" type="primary">amrS</name>
    <name evidence="9" type="ORF">BLE401_12400</name>
</gene>
<dbReference type="OrthoDB" id="9778883at2"/>
<dbReference type="PIRSF" id="PIRSF004869">
    <property type="entry name" value="PflX_prd"/>
    <property type="match status" value="1"/>
</dbReference>
<dbReference type="EMBL" id="CP018889">
    <property type="protein sequence ID" value="AUI69410.1"/>
    <property type="molecule type" value="Genomic_DNA"/>
</dbReference>
<evidence type="ECO:0000256" key="1">
    <source>
        <dbReference type="ARBA" id="ARBA00022485"/>
    </source>
</evidence>
<feature type="binding site" evidence="7">
    <location>
        <position position="90"/>
    </location>
    <ligand>
        <name>[4Fe-4S] cluster</name>
        <dbReference type="ChEBI" id="CHEBI:49883"/>
        <note>4Fe-4S-S-AdoMet</note>
    </ligand>
</feature>
<comment type="cofactor">
    <cofactor evidence="7">
        <name>[4Fe-4S] cluster</name>
        <dbReference type="ChEBI" id="CHEBI:49883"/>
    </cofactor>
    <text evidence="7">Binds 1 [4Fe-4S] cluster. The cluster is coordinated with 3 cysteines and an exchangeable S-adenosyl-L-methionine.</text>
</comment>
<evidence type="ECO:0000256" key="7">
    <source>
        <dbReference type="PIRSR" id="PIRSR004869-50"/>
    </source>
</evidence>
<dbReference type="Proteomes" id="UP000234271">
    <property type="component" value="Chromosome"/>
</dbReference>
<accession>A0A2N9YFY8</accession>
<dbReference type="SFLD" id="SFLDS00029">
    <property type="entry name" value="Radical_SAM"/>
    <property type="match status" value="1"/>
</dbReference>
<evidence type="ECO:0000259" key="8">
    <source>
        <dbReference type="PROSITE" id="PS51918"/>
    </source>
</evidence>
<dbReference type="GO" id="GO:0046872">
    <property type="term" value="F:metal ion binding"/>
    <property type="evidence" value="ECO:0007669"/>
    <property type="project" value="UniProtKB-KW"/>
</dbReference>
<dbReference type="RefSeq" id="WP_062153107.1">
    <property type="nucleotide sequence ID" value="NZ_CP012373.2"/>
</dbReference>
<dbReference type="NCBIfam" id="TIGR04337">
    <property type="entry name" value="AmmeMemoSam_rS"/>
    <property type="match status" value="1"/>
</dbReference>
<evidence type="ECO:0000313" key="10">
    <source>
        <dbReference type="Proteomes" id="UP000234271"/>
    </source>
</evidence>
<dbReference type="InterPro" id="IPR034457">
    <property type="entry name" value="Organic_radical-activating"/>
</dbReference>
<keyword evidence="5 7" id="KW-0408">Iron</keyword>
<dbReference type="InterPro" id="IPR027596">
    <property type="entry name" value="AmmeMemoSam_rS"/>
</dbReference>
<dbReference type="CDD" id="cd01335">
    <property type="entry name" value="Radical_SAM"/>
    <property type="match status" value="1"/>
</dbReference>
<keyword evidence="6 7" id="KW-0411">Iron-sulfur</keyword>
<dbReference type="Pfam" id="PF04055">
    <property type="entry name" value="Radical_SAM"/>
    <property type="match status" value="1"/>
</dbReference>
<dbReference type="PANTHER" id="PTHR30352:SF5">
    <property type="entry name" value="PYRUVATE FORMATE-LYASE 1-ACTIVATING ENZYME"/>
    <property type="match status" value="1"/>
</dbReference>
<name>A0A2N9YFY8_9GAMM</name>
<dbReference type="PANTHER" id="PTHR30352">
    <property type="entry name" value="PYRUVATE FORMATE-LYASE-ACTIVATING ENZYME"/>
    <property type="match status" value="1"/>
</dbReference>
<reference evidence="10" key="1">
    <citation type="submission" date="2016-12" db="EMBL/GenBank/DDBJ databases">
        <title>Complete Genome Sequence of Beggiatoa leptomitiformis D-401.</title>
        <authorList>
            <person name="Fomenkov A."/>
            <person name="Vincze T."/>
            <person name="Grabovich M."/>
            <person name="Anton B.P."/>
            <person name="Dubinina G."/>
            <person name="Orlova M."/>
            <person name="Belousova E."/>
            <person name="Roberts R.J."/>
        </authorList>
    </citation>
    <scope>NUCLEOTIDE SEQUENCE [LARGE SCALE GENOMIC DNA]</scope>
    <source>
        <strain evidence="10">D-401</strain>
    </source>
</reference>
<dbReference type="STRING" id="288004.AL038_11870"/>
<dbReference type="GO" id="GO:0003824">
    <property type="term" value="F:catalytic activity"/>
    <property type="evidence" value="ECO:0007669"/>
    <property type="project" value="InterPro"/>
</dbReference>
<keyword evidence="2" id="KW-0313">Glucose metabolism</keyword>
<dbReference type="GO" id="GO:0006006">
    <property type="term" value="P:glucose metabolic process"/>
    <property type="evidence" value="ECO:0007669"/>
    <property type="project" value="UniProtKB-KW"/>
</dbReference>
<keyword evidence="4 7" id="KW-0479">Metal-binding</keyword>
<organism evidence="9 10">
    <name type="scientific">Beggiatoa leptomitoformis</name>
    <dbReference type="NCBI Taxonomy" id="288004"/>
    <lineage>
        <taxon>Bacteria</taxon>
        <taxon>Pseudomonadati</taxon>
        <taxon>Pseudomonadota</taxon>
        <taxon>Gammaproteobacteria</taxon>
        <taxon>Thiotrichales</taxon>
        <taxon>Thiotrichaceae</taxon>
        <taxon>Beggiatoa</taxon>
    </lineage>
</organism>
<dbReference type="InterPro" id="IPR013785">
    <property type="entry name" value="Aldolase_TIM"/>
</dbReference>
<evidence type="ECO:0000256" key="2">
    <source>
        <dbReference type="ARBA" id="ARBA00022526"/>
    </source>
</evidence>
<dbReference type="PROSITE" id="PS51918">
    <property type="entry name" value="RADICAL_SAM"/>
    <property type="match status" value="1"/>
</dbReference>
<dbReference type="InterPro" id="IPR007197">
    <property type="entry name" value="rSAM"/>
</dbReference>
<dbReference type="GO" id="GO:0051539">
    <property type="term" value="F:4 iron, 4 sulfur cluster binding"/>
    <property type="evidence" value="ECO:0007669"/>
    <property type="project" value="UniProtKB-KW"/>
</dbReference>
<dbReference type="SUPFAM" id="SSF102114">
    <property type="entry name" value="Radical SAM enzymes"/>
    <property type="match status" value="1"/>
</dbReference>
<proteinExistence type="predicted"/>
<feature type="binding site" evidence="7">
    <location>
        <position position="97"/>
    </location>
    <ligand>
        <name>[4Fe-4S] cluster</name>
        <dbReference type="ChEBI" id="CHEBI:49883"/>
        <note>4Fe-4S-S-AdoMet</note>
    </ligand>
</feature>
<evidence type="ECO:0000256" key="3">
    <source>
        <dbReference type="ARBA" id="ARBA00022691"/>
    </source>
</evidence>
<feature type="binding site" evidence="7">
    <location>
        <position position="94"/>
    </location>
    <ligand>
        <name>[4Fe-4S] cluster</name>
        <dbReference type="ChEBI" id="CHEBI:49883"/>
        <note>4Fe-4S-S-AdoMet</note>
    </ligand>
</feature>
<dbReference type="InterPro" id="IPR016431">
    <property type="entry name" value="Pyrv-formate_lyase-activ_prd"/>
</dbReference>
<keyword evidence="1" id="KW-0004">4Fe-4S</keyword>
<evidence type="ECO:0000313" key="9">
    <source>
        <dbReference type="EMBL" id="AUI69410.1"/>
    </source>
</evidence>
<dbReference type="AlphaFoldDB" id="A0A2N9YFY8"/>
<keyword evidence="10" id="KW-1185">Reference proteome</keyword>
<dbReference type="InterPro" id="IPR058240">
    <property type="entry name" value="rSAM_sf"/>
</dbReference>
<evidence type="ECO:0000256" key="4">
    <source>
        <dbReference type="ARBA" id="ARBA00022723"/>
    </source>
</evidence>
<evidence type="ECO:0000256" key="5">
    <source>
        <dbReference type="ARBA" id="ARBA00023004"/>
    </source>
</evidence>
<feature type="domain" description="Radical SAM core" evidence="8">
    <location>
        <begin position="75"/>
        <end position="290"/>
    </location>
</feature>
<dbReference type="SFLD" id="SFLDG01101">
    <property type="entry name" value="Uncharacterised_Radical_SAM_Su"/>
    <property type="match status" value="1"/>
</dbReference>
<protein>
    <submittedName>
        <fullName evidence="9">AmmeMemoRadiSam system radical SAM enzyme</fullName>
    </submittedName>
</protein>
<sequence length="370" mass="41186">MNTMNIPSIVPTRYWHTLEDGRVQCDVCPRACKLKAGQQGLCFVRANKDHQIVLTTYGRSSGYCIDPIEKKPLNHFLPGTPILSFGTAGCNLACKFCQNWDITKSREVDTLADYASPTTIAQVAKQLGCSSVAFTYNDPVIFMEYAIDVAQACHAEGLKTVAVTAGYMNDEPRREFYRYIDAANIDLKAFSEDFYHKIVGGHLQPVLDTLCYLKHETQVWFEITNLLIPEENDSPAEIAAMCHWIVDNLGVDVPLHFTAFHPSWKMLDKPYTPSSTLTTARQIAKEAGIRHVYTGNVHDHTGGSTYCHHCGQELIGRDWFVLTAWGLTADGHCATCGTRCAGVFTDKMGKWGAKRVPVHLHDFTACKNAS</sequence>
<dbReference type="KEGG" id="blep:AL038_11870"/>
<evidence type="ECO:0000256" key="6">
    <source>
        <dbReference type="ARBA" id="ARBA00023014"/>
    </source>
</evidence>
<keyword evidence="2" id="KW-0119">Carbohydrate metabolism</keyword>
<dbReference type="Gene3D" id="3.20.20.70">
    <property type="entry name" value="Aldolase class I"/>
    <property type="match status" value="1"/>
</dbReference>
<keyword evidence="3 7" id="KW-0949">S-adenosyl-L-methionine</keyword>